<dbReference type="Proteomes" id="UP001163046">
    <property type="component" value="Unassembled WGS sequence"/>
</dbReference>
<keyword evidence="3" id="KW-1185">Reference proteome</keyword>
<dbReference type="EMBL" id="MU826379">
    <property type="protein sequence ID" value="KAJ7377433.1"/>
    <property type="molecule type" value="Genomic_DNA"/>
</dbReference>
<sequence>MEKAVSQQNSQAISPTREFNFPLTDQDSNFAERPLSTETELENNNIIVNDERMGDEKCADLFEVPSSPSDSEVEFSITGNVHQHAFRNSPSDQESSSDTESCLSVLANSMSISPKNAFKYEVQEHEGMPADQQSMASMGK</sequence>
<feature type="compositionally biased region" description="Polar residues" evidence="1">
    <location>
        <begin position="1"/>
        <end position="14"/>
    </location>
</feature>
<evidence type="ECO:0000313" key="2">
    <source>
        <dbReference type="EMBL" id="KAJ7377433.1"/>
    </source>
</evidence>
<gene>
    <name evidence="2" type="ORF">OS493_029334</name>
</gene>
<name>A0A9W9Z937_9CNID</name>
<comment type="caution">
    <text evidence="2">The sequence shown here is derived from an EMBL/GenBank/DDBJ whole genome shotgun (WGS) entry which is preliminary data.</text>
</comment>
<accession>A0A9W9Z937</accession>
<reference evidence="2" key="1">
    <citation type="submission" date="2023-01" db="EMBL/GenBank/DDBJ databases">
        <title>Genome assembly of the deep-sea coral Lophelia pertusa.</title>
        <authorList>
            <person name="Herrera S."/>
            <person name="Cordes E."/>
        </authorList>
    </citation>
    <scope>NUCLEOTIDE SEQUENCE</scope>
    <source>
        <strain evidence="2">USNM1676648</strain>
        <tissue evidence="2">Polyp</tissue>
    </source>
</reference>
<evidence type="ECO:0000313" key="3">
    <source>
        <dbReference type="Proteomes" id="UP001163046"/>
    </source>
</evidence>
<proteinExistence type="predicted"/>
<evidence type="ECO:0000256" key="1">
    <source>
        <dbReference type="SAM" id="MobiDB-lite"/>
    </source>
</evidence>
<protein>
    <submittedName>
        <fullName evidence="2">Uncharacterized protein</fullName>
    </submittedName>
</protein>
<feature type="region of interest" description="Disordered" evidence="1">
    <location>
        <begin position="1"/>
        <end position="35"/>
    </location>
</feature>
<organism evidence="2 3">
    <name type="scientific">Desmophyllum pertusum</name>
    <dbReference type="NCBI Taxonomy" id="174260"/>
    <lineage>
        <taxon>Eukaryota</taxon>
        <taxon>Metazoa</taxon>
        <taxon>Cnidaria</taxon>
        <taxon>Anthozoa</taxon>
        <taxon>Hexacorallia</taxon>
        <taxon>Scleractinia</taxon>
        <taxon>Caryophylliina</taxon>
        <taxon>Caryophylliidae</taxon>
        <taxon>Desmophyllum</taxon>
    </lineage>
</organism>
<dbReference type="AlphaFoldDB" id="A0A9W9Z937"/>